<proteinExistence type="predicted"/>
<evidence type="ECO:0000256" key="1">
    <source>
        <dbReference type="ARBA" id="ARBA00004123"/>
    </source>
</evidence>
<dbReference type="KEGG" id="vde:111244447"/>
<dbReference type="Pfam" id="PF00010">
    <property type="entry name" value="HLH"/>
    <property type="match status" value="1"/>
</dbReference>
<dbReference type="GO" id="GO:0007399">
    <property type="term" value="P:nervous system development"/>
    <property type="evidence" value="ECO:0007669"/>
    <property type="project" value="UniProtKB-KW"/>
</dbReference>
<dbReference type="GO" id="GO:0005634">
    <property type="term" value="C:nucleus"/>
    <property type="evidence" value="ECO:0007669"/>
    <property type="project" value="UniProtKB-SubCell"/>
</dbReference>
<evidence type="ECO:0000259" key="5">
    <source>
        <dbReference type="PROSITE" id="PS50888"/>
    </source>
</evidence>
<evidence type="ECO:0000256" key="4">
    <source>
        <dbReference type="ARBA" id="ARBA00023242"/>
    </source>
</evidence>
<dbReference type="OrthoDB" id="5976910at2759"/>
<dbReference type="Gene3D" id="4.10.280.10">
    <property type="entry name" value="Helix-loop-helix DNA-binding domain"/>
    <property type="match status" value="1"/>
</dbReference>
<keyword evidence="7" id="KW-1185">Reference proteome</keyword>
<evidence type="ECO:0000313" key="6">
    <source>
        <dbReference type="EnsemblMetazoa" id="XP_022647346"/>
    </source>
</evidence>
<evidence type="ECO:0000256" key="3">
    <source>
        <dbReference type="ARBA" id="ARBA00023125"/>
    </source>
</evidence>
<dbReference type="Proteomes" id="UP000594260">
    <property type="component" value="Unplaced"/>
</dbReference>
<comment type="subcellular location">
    <subcellularLocation>
        <location evidence="1">Nucleus</location>
    </subcellularLocation>
</comment>
<keyword evidence="3" id="KW-0238">DNA-binding</keyword>
<dbReference type="RefSeq" id="XP_022647346.1">
    <property type="nucleotide sequence ID" value="XM_022791611.1"/>
</dbReference>
<sequence>MFQVKSFRRKLTMALPNRRNERERNRVKQVNQGFAMLRSHIPAIANTKKLSKVITLRSAVDYIRTLERLLHDDHPPVFMEFPQYSHCPAQSTQSPVVYDQTATPPALMPPFERIDRFERLALQEDSTQLHSPPTSTAESSVSVDMNVAMSSVDLQAFTDDWHDWQCR</sequence>
<dbReference type="InterPro" id="IPR050283">
    <property type="entry name" value="E-box_TF_Regulators"/>
</dbReference>
<dbReference type="GO" id="GO:0046983">
    <property type="term" value="F:protein dimerization activity"/>
    <property type="evidence" value="ECO:0007669"/>
    <property type="project" value="InterPro"/>
</dbReference>
<organism evidence="6 7">
    <name type="scientific">Varroa destructor</name>
    <name type="common">Honeybee mite</name>
    <dbReference type="NCBI Taxonomy" id="109461"/>
    <lineage>
        <taxon>Eukaryota</taxon>
        <taxon>Metazoa</taxon>
        <taxon>Ecdysozoa</taxon>
        <taxon>Arthropoda</taxon>
        <taxon>Chelicerata</taxon>
        <taxon>Arachnida</taxon>
        <taxon>Acari</taxon>
        <taxon>Parasitiformes</taxon>
        <taxon>Mesostigmata</taxon>
        <taxon>Gamasina</taxon>
        <taxon>Dermanyssoidea</taxon>
        <taxon>Varroidae</taxon>
        <taxon>Varroa</taxon>
    </lineage>
</organism>
<keyword evidence="4" id="KW-0539">Nucleus</keyword>
<dbReference type="FunFam" id="4.10.280.10:FF:000029">
    <property type="entry name" value="Achaete-scute family bHLH transcription factor 1"/>
    <property type="match status" value="1"/>
</dbReference>
<dbReference type="RefSeq" id="XP_022647347.1">
    <property type="nucleotide sequence ID" value="XM_022791612.1"/>
</dbReference>
<accession>A0A7M7JG79</accession>
<dbReference type="GO" id="GO:0000977">
    <property type="term" value="F:RNA polymerase II transcription regulatory region sequence-specific DNA binding"/>
    <property type="evidence" value="ECO:0007669"/>
    <property type="project" value="TreeGrafter"/>
</dbReference>
<dbReference type="EnsemblMetazoa" id="XM_022791612">
    <property type="protein sequence ID" value="XP_022647347"/>
    <property type="gene ID" value="LOC111244447"/>
</dbReference>
<dbReference type="PANTHER" id="PTHR23349:SF108">
    <property type="entry name" value="BHLH DOMAIN-CONTAINING PROTEIN"/>
    <property type="match status" value="1"/>
</dbReference>
<dbReference type="InParanoid" id="A0A7M7JG79"/>
<dbReference type="PANTHER" id="PTHR23349">
    <property type="entry name" value="BASIC HELIX-LOOP-HELIX TRANSCRIPTION FACTOR, TWIST"/>
    <property type="match status" value="1"/>
</dbReference>
<dbReference type="InterPro" id="IPR036638">
    <property type="entry name" value="HLH_DNA-bd_sf"/>
</dbReference>
<dbReference type="SMART" id="SM00353">
    <property type="entry name" value="HLH"/>
    <property type="match status" value="1"/>
</dbReference>
<evidence type="ECO:0000256" key="2">
    <source>
        <dbReference type="ARBA" id="ARBA00022902"/>
    </source>
</evidence>
<dbReference type="GeneID" id="111244447"/>
<protein>
    <recommendedName>
        <fullName evidence="5">BHLH domain-containing protein</fullName>
    </recommendedName>
</protein>
<dbReference type="EnsemblMetazoa" id="XM_022791611">
    <property type="protein sequence ID" value="XP_022647346"/>
    <property type="gene ID" value="LOC111244447"/>
</dbReference>
<dbReference type="InterPro" id="IPR011598">
    <property type="entry name" value="bHLH_dom"/>
</dbReference>
<dbReference type="AlphaFoldDB" id="A0A7M7JG79"/>
<reference evidence="6" key="1">
    <citation type="submission" date="2021-01" db="UniProtKB">
        <authorList>
            <consortium name="EnsemblMetazoa"/>
        </authorList>
    </citation>
    <scope>IDENTIFICATION</scope>
</reference>
<dbReference type="SUPFAM" id="SSF47459">
    <property type="entry name" value="HLH, helix-loop-helix DNA-binding domain"/>
    <property type="match status" value="1"/>
</dbReference>
<dbReference type="GO" id="GO:0000981">
    <property type="term" value="F:DNA-binding transcription factor activity, RNA polymerase II-specific"/>
    <property type="evidence" value="ECO:0007669"/>
    <property type="project" value="TreeGrafter"/>
</dbReference>
<keyword evidence="2" id="KW-0524">Neurogenesis</keyword>
<dbReference type="PROSITE" id="PS50888">
    <property type="entry name" value="BHLH"/>
    <property type="match status" value="1"/>
</dbReference>
<name>A0A7M7JG79_VARDE</name>
<feature type="domain" description="BHLH" evidence="5">
    <location>
        <begin position="14"/>
        <end position="66"/>
    </location>
</feature>
<evidence type="ECO:0000313" key="7">
    <source>
        <dbReference type="Proteomes" id="UP000594260"/>
    </source>
</evidence>